<dbReference type="InterPro" id="IPR007197">
    <property type="entry name" value="rSAM"/>
</dbReference>
<dbReference type="GO" id="GO:0044272">
    <property type="term" value="P:sulfur compound biosynthetic process"/>
    <property type="evidence" value="ECO:0007669"/>
    <property type="project" value="UniProtKB-ARBA"/>
</dbReference>
<feature type="binding site" evidence="8">
    <location>
        <position position="160"/>
    </location>
    <ligand>
        <name>S-adenosyl-L-methionine</name>
        <dbReference type="ChEBI" id="CHEBI:59789"/>
    </ligand>
</feature>
<feature type="binding site" evidence="7">
    <location>
        <position position="65"/>
    </location>
    <ligand>
        <name>[4Fe-4S] cluster</name>
        <dbReference type="ChEBI" id="CHEBI:49883"/>
        <note>4Fe-4S-S-AdoMet</note>
    </ligand>
</feature>
<dbReference type="GO" id="GO:0046872">
    <property type="term" value="F:metal ion binding"/>
    <property type="evidence" value="ECO:0007669"/>
    <property type="project" value="UniProtKB-KW"/>
</dbReference>
<dbReference type="Gene3D" id="3.20.20.70">
    <property type="entry name" value="Aldolase class I"/>
    <property type="match status" value="1"/>
</dbReference>
<evidence type="ECO:0000256" key="3">
    <source>
        <dbReference type="ARBA" id="ARBA00022723"/>
    </source>
</evidence>
<proteinExistence type="predicted"/>
<dbReference type="PANTHER" id="PTHR43726:SF1">
    <property type="entry name" value="BIOTIN SYNTHASE"/>
    <property type="match status" value="1"/>
</dbReference>
<dbReference type="PIRSF" id="PIRSF004762">
    <property type="entry name" value="CHP00423"/>
    <property type="match status" value="1"/>
</dbReference>
<dbReference type="GO" id="GO:0016740">
    <property type="term" value="F:transferase activity"/>
    <property type="evidence" value="ECO:0007669"/>
    <property type="project" value="TreeGrafter"/>
</dbReference>
<dbReference type="SFLD" id="SFLDG01280">
    <property type="entry name" value="HydE/PylB-like"/>
    <property type="match status" value="1"/>
</dbReference>
<comment type="cofactor">
    <cofactor evidence="7">
        <name>[4Fe-4S] cluster</name>
        <dbReference type="ChEBI" id="CHEBI:49883"/>
    </cofactor>
    <text evidence="7">Binds 1 [4Fe-4S] cluster. The cluster is coordinated with 3 cysteines and an exchangeable S-adenosyl-L-methionine.</text>
</comment>
<keyword evidence="4 7" id="KW-0408">Iron</keyword>
<keyword evidence="11" id="KW-1185">Reference proteome</keyword>
<feature type="binding site" evidence="8">
    <location>
        <position position="135"/>
    </location>
    <ligand>
        <name>(3R)-3-methyl-D-ornithine</name>
        <dbReference type="ChEBI" id="CHEBI:64642"/>
    </ligand>
</feature>
<dbReference type="InterPro" id="IPR034422">
    <property type="entry name" value="HydE/PylB-like"/>
</dbReference>
<evidence type="ECO:0000256" key="6">
    <source>
        <dbReference type="ARBA" id="ARBA00034078"/>
    </source>
</evidence>
<dbReference type="SFLD" id="SFLDS00029">
    <property type="entry name" value="Radical_SAM"/>
    <property type="match status" value="1"/>
</dbReference>
<dbReference type="RefSeq" id="WP_117493181.1">
    <property type="nucleotide sequence ID" value="NZ_CALBAT010000003.1"/>
</dbReference>
<dbReference type="Pfam" id="PF04055">
    <property type="entry name" value="Radical_SAM"/>
    <property type="match status" value="1"/>
</dbReference>
<dbReference type="Proteomes" id="UP000261080">
    <property type="component" value="Unassembled WGS sequence"/>
</dbReference>
<feature type="binding site" evidence="7">
    <location>
        <position position="61"/>
    </location>
    <ligand>
        <name>[4Fe-4S] cluster</name>
        <dbReference type="ChEBI" id="CHEBI:49883"/>
        <note>4Fe-4S-S-AdoMet</note>
    </ligand>
</feature>
<dbReference type="EMBL" id="QVLX01000001">
    <property type="protein sequence ID" value="RGE89885.1"/>
    <property type="molecule type" value="Genomic_DNA"/>
</dbReference>
<dbReference type="SMART" id="SM00729">
    <property type="entry name" value="Elp3"/>
    <property type="match status" value="1"/>
</dbReference>
<dbReference type="InterPro" id="IPR006638">
    <property type="entry name" value="Elp3/MiaA/NifB-like_rSAM"/>
</dbReference>
<dbReference type="SMART" id="SM00876">
    <property type="entry name" value="BATS"/>
    <property type="match status" value="1"/>
</dbReference>
<evidence type="ECO:0000259" key="9">
    <source>
        <dbReference type="PROSITE" id="PS51918"/>
    </source>
</evidence>
<evidence type="ECO:0000256" key="8">
    <source>
        <dbReference type="PIRSR" id="PIRSR004762-2"/>
    </source>
</evidence>
<dbReference type="SUPFAM" id="SSF102114">
    <property type="entry name" value="Radical SAM enzymes"/>
    <property type="match status" value="1"/>
</dbReference>
<keyword evidence="2 7" id="KW-0949">S-adenosyl-L-methionine</keyword>
<dbReference type="OrthoDB" id="9775764at2"/>
<sequence>MGLIDALEQGAKLTREEWRHVLTKRNKEIADVVFQKASAVRDHVYGKKIYIRGLIEFTNYCKNDCYYCGIRRSAGASRYRLSKEEILSCCESGYAYGFRTFVLQGGEDPYFTEDRMEDLIRAVKSEFPDCALTLSVGEKSEKAYRKFREAGADRYLLRHETANREHYKRLHPSAQTLEHRMSCLAALKRLGFQTGAGFMVGSPYQTTECFIDDLQFLQEFRPEMVGIGPFIPHHDTPFAGEEAGSVELTLYLLALVRLMLPCVLLPATTALGTASENGTMKGILAGANVVMPNLSPQNVRGKYLLYDNKRNTGLEAGESLALLKEAVSTIGYEVVTDRGDYQSLKGKKN</sequence>
<keyword evidence="3" id="KW-0479">Metal-binding</keyword>
<comment type="caution">
    <text evidence="10">The sequence shown here is derived from an EMBL/GenBank/DDBJ whole genome shotgun (WGS) entry which is preliminary data.</text>
</comment>
<dbReference type="InterPro" id="IPR010722">
    <property type="entry name" value="BATS_dom"/>
</dbReference>
<evidence type="ECO:0000313" key="10">
    <source>
        <dbReference type="EMBL" id="RGE89885.1"/>
    </source>
</evidence>
<evidence type="ECO:0000256" key="4">
    <source>
        <dbReference type="ARBA" id="ARBA00023004"/>
    </source>
</evidence>
<dbReference type="GO" id="GO:0051539">
    <property type="term" value="F:4 iron, 4 sulfur cluster binding"/>
    <property type="evidence" value="ECO:0007669"/>
    <property type="project" value="UniProtKB-KW"/>
</dbReference>
<dbReference type="PROSITE" id="PS51918">
    <property type="entry name" value="RADICAL_SAM"/>
    <property type="match status" value="1"/>
</dbReference>
<evidence type="ECO:0000256" key="1">
    <source>
        <dbReference type="ARBA" id="ARBA00022485"/>
    </source>
</evidence>
<gene>
    <name evidence="10" type="primary">hydE</name>
    <name evidence="10" type="ORF">DW016_01010</name>
</gene>
<evidence type="ECO:0000256" key="5">
    <source>
        <dbReference type="ARBA" id="ARBA00023014"/>
    </source>
</evidence>
<dbReference type="AlphaFoldDB" id="A0A3E3K5K8"/>
<dbReference type="PANTHER" id="PTHR43726">
    <property type="entry name" value="3-METHYLORNITHINE SYNTHASE"/>
    <property type="match status" value="1"/>
</dbReference>
<dbReference type="InterPro" id="IPR013785">
    <property type="entry name" value="Aldolase_TIM"/>
</dbReference>
<dbReference type="SFLD" id="SFLDG01082">
    <property type="entry name" value="B12-binding_domain_containing"/>
    <property type="match status" value="1"/>
</dbReference>
<name>A0A3E3K5K8_9FIRM</name>
<evidence type="ECO:0000256" key="2">
    <source>
        <dbReference type="ARBA" id="ARBA00022691"/>
    </source>
</evidence>
<evidence type="ECO:0000256" key="7">
    <source>
        <dbReference type="PIRSR" id="PIRSR004762-1"/>
    </source>
</evidence>
<dbReference type="SFLD" id="SFLDF00348">
    <property type="entry name" value="FeFe_hydrogenase_maturase_(Hyd"/>
    <property type="match status" value="1"/>
</dbReference>
<dbReference type="GO" id="GO:0042364">
    <property type="term" value="P:water-soluble vitamin biosynthetic process"/>
    <property type="evidence" value="ECO:0007669"/>
    <property type="project" value="UniProtKB-ARBA"/>
</dbReference>
<protein>
    <submittedName>
        <fullName evidence="10">[FeFe] hydrogenase H-cluster radical SAM maturase HydE</fullName>
    </submittedName>
</protein>
<dbReference type="InterPro" id="IPR058240">
    <property type="entry name" value="rSAM_sf"/>
</dbReference>
<dbReference type="NCBIfam" id="TIGR03956">
    <property type="entry name" value="rSAM_HydE"/>
    <property type="match status" value="1"/>
</dbReference>
<comment type="cofactor">
    <cofactor evidence="6">
        <name>[2Fe-2S] cluster</name>
        <dbReference type="ChEBI" id="CHEBI:190135"/>
    </cofactor>
</comment>
<feature type="domain" description="Radical SAM core" evidence="9">
    <location>
        <begin position="47"/>
        <end position="268"/>
    </location>
</feature>
<dbReference type="SFLD" id="SFLDG01060">
    <property type="entry name" value="BATS_domain_containing"/>
    <property type="match status" value="1"/>
</dbReference>
<organism evidence="10 11">
    <name type="scientific">Sellimonas intestinalis</name>
    <dbReference type="NCBI Taxonomy" id="1653434"/>
    <lineage>
        <taxon>Bacteria</taxon>
        <taxon>Bacillati</taxon>
        <taxon>Bacillota</taxon>
        <taxon>Clostridia</taxon>
        <taxon>Lachnospirales</taxon>
        <taxon>Lachnospiraceae</taxon>
        <taxon>Sellimonas</taxon>
    </lineage>
</organism>
<keyword evidence="1 7" id="KW-0004">4Fe-4S</keyword>
<reference evidence="10 11" key="1">
    <citation type="submission" date="2018-08" db="EMBL/GenBank/DDBJ databases">
        <title>A genome reference for cultivated species of the human gut microbiota.</title>
        <authorList>
            <person name="Zou Y."/>
            <person name="Xue W."/>
            <person name="Luo G."/>
        </authorList>
    </citation>
    <scope>NUCLEOTIDE SEQUENCE [LARGE SCALE GENOMIC DNA]</scope>
    <source>
        <strain evidence="10 11">AF37-2AT</strain>
    </source>
</reference>
<evidence type="ECO:0000313" key="11">
    <source>
        <dbReference type="Proteomes" id="UP000261080"/>
    </source>
</evidence>
<feature type="binding site" evidence="8">
    <location>
        <position position="180"/>
    </location>
    <ligand>
        <name>S-adenosyl-L-methionine</name>
        <dbReference type="ChEBI" id="CHEBI:59789"/>
    </ligand>
</feature>
<feature type="binding site" evidence="7">
    <location>
        <position position="68"/>
    </location>
    <ligand>
        <name>[4Fe-4S] cluster</name>
        <dbReference type="ChEBI" id="CHEBI:49883"/>
        <note>4Fe-4S-S-AdoMet</note>
    </ligand>
</feature>
<keyword evidence="5 7" id="KW-0411">Iron-sulfur</keyword>
<dbReference type="CDD" id="cd01335">
    <property type="entry name" value="Radical_SAM"/>
    <property type="match status" value="1"/>
</dbReference>
<accession>A0A3E3K5K8</accession>
<dbReference type="InterPro" id="IPR024021">
    <property type="entry name" value="FeFe-hyd_HydE_rSAM"/>
</dbReference>